<comment type="catalytic activity">
    <reaction evidence="11">
        <text>L-threonyl-[protein] + ATP = O-phospho-L-threonyl-[protein] + ADP + H(+)</text>
        <dbReference type="Rhea" id="RHEA:46608"/>
        <dbReference type="Rhea" id="RHEA-COMP:11060"/>
        <dbReference type="Rhea" id="RHEA-COMP:11605"/>
        <dbReference type="ChEBI" id="CHEBI:15378"/>
        <dbReference type="ChEBI" id="CHEBI:30013"/>
        <dbReference type="ChEBI" id="CHEBI:30616"/>
        <dbReference type="ChEBI" id="CHEBI:61977"/>
        <dbReference type="ChEBI" id="CHEBI:456216"/>
        <dbReference type="EC" id="2.7.11.1"/>
    </reaction>
</comment>
<dbReference type="GO" id="GO:0004674">
    <property type="term" value="F:protein serine/threonine kinase activity"/>
    <property type="evidence" value="ECO:0007669"/>
    <property type="project" value="UniProtKB-KW"/>
</dbReference>
<dbReference type="GO" id="GO:0051301">
    <property type="term" value="P:cell division"/>
    <property type="evidence" value="ECO:0007669"/>
    <property type="project" value="UniProtKB-KW"/>
</dbReference>
<evidence type="ECO:0000256" key="4">
    <source>
        <dbReference type="ARBA" id="ARBA00022618"/>
    </source>
</evidence>
<evidence type="ECO:0000256" key="6">
    <source>
        <dbReference type="ARBA" id="ARBA00022741"/>
    </source>
</evidence>
<keyword evidence="3" id="KW-0723">Serine/threonine-protein kinase</keyword>
<dbReference type="InterPro" id="IPR000719">
    <property type="entry name" value="Prot_kinase_dom"/>
</dbReference>
<name>A0A8C9GG02_9PRIM</name>
<feature type="domain" description="Protein kinase" evidence="14">
    <location>
        <begin position="17"/>
        <end position="88"/>
    </location>
</feature>
<dbReference type="PANTHER" id="PTHR24350">
    <property type="entry name" value="SERINE/THREONINE-PROTEIN KINASE IAL-RELATED"/>
    <property type="match status" value="1"/>
</dbReference>
<dbReference type="Ensembl" id="ENSPTET00000005657.1">
    <property type="protein sequence ID" value="ENSPTEP00000003602.1"/>
    <property type="gene ID" value="ENSPTEG00000004274.1"/>
</dbReference>
<accession>A0A8C9GG02</accession>
<sequence>TKVMGKGSFGKVCLGNYVITKVMGKGSFGKVCLGIHLYTYEVVAIKILNKKKLLNIISYDKIMKEIEIHKNIDHNHICKFYEYHENQE</sequence>
<reference evidence="15" key="1">
    <citation type="submission" date="2025-08" db="UniProtKB">
        <authorList>
            <consortium name="Ensembl"/>
        </authorList>
    </citation>
    <scope>IDENTIFICATION</scope>
</reference>
<evidence type="ECO:0000259" key="14">
    <source>
        <dbReference type="PROSITE" id="PS50011"/>
    </source>
</evidence>
<evidence type="ECO:0000256" key="7">
    <source>
        <dbReference type="ARBA" id="ARBA00022776"/>
    </source>
</evidence>
<comment type="catalytic activity">
    <reaction evidence="12">
        <text>L-seryl-[protein] + ATP = O-phospho-L-seryl-[protein] + ADP + H(+)</text>
        <dbReference type="Rhea" id="RHEA:17989"/>
        <dbReference type="Rhea" id="RHEA-COMP:9863"/>
        <dbReference type="Rhea" id="RHEA-COMP:11604"/>
        <dbReference type="ChEBI" id="CHEBI:15378"/>
        <dbReference type="ChEBI" id="CHEBI:29999"/>
        <dbReference type="ChEBI" id="CHEBI:30616"/>
        <dbReference type="ChEBI" id="CHEBI:83421"/>
        <dbReference type="ChEBI" id="CHEBI:456216"/>
        <dbReference type="EC" id="2.7.11.1"/>
    </reaction>
</comment>
<dbReference type="Gene3D" id="3.30.200.20">
    <property type="entry name" value="Phosphorylase Kinase, domain 1"/>
    <property type="match status" value="1"/>
</dbReference>
<feature type="binding site" evidence="13">
    <location>
        <position position="46"/>
    </location>
    <ligand>
        <name>ATP</name>
        <dbReference type="ChEBI" id="CHEBI:30616"/>
    </ligand>
</feature>
<dbReference type="InterPro" id="IPR011009">
    <property type="entry name" value="Kinase-like_dom_sf"/>
</dbReference>
<evidence type="ECO:0000256" key="10">
    <source>
        <dbReference type="ARBA" id="ARBA00023306"/>
    </source>
</evidence>
<keyword evidence="7" id="KW-0498">Mitosis</keyword>
<dbReference type="PROSITE" id="PS50011">
    <property type="entry name" value="PROTEIN_KINASE_DOM"/>
    <property type="match status" value="1"/>
</dbReference>
<evidence type="ECO:0000256" key="5">
    <source>
        <dbReference type="ARBA" id="ARBA00022679"/>
    </source>
</evidence>
<dbReference type="Pfam" id="PF00069">
    <property type="entry name" value="Pkinase"/>
    <property type="match status" value="1"/>
</dbReference>
<reference evidence="15" key="2">
    <citation type="submission" date="2025-09" db="UniProtKB">
        <authorList>
            <consortium name="Ensembl"/>
        </authorList>
    </citation>
    <scope>IDENTIFICATION</scope>
</reference>
<keyword evidence="9 13" id="KW-0067">ATP-binding</keyword>
<dbReference type="GO" id="GO:0005819">
    <property type="term" value="C:spindle"/>
    <property type="evidence" value="ECO:0007669"/>
    <property type="project" value="UniProtKB-SubCell"/>
</dbReference>
<evidence type="ECO:0000256" key="1">
    <source>
        <dbReference type="ARBA" id="ARBA00004186"/>
    </source>
</evidence>
<keyword evidence="5" id="KW-0808">Transferase</keyword>
<dbReference type="InterPro" id="IPR030616">
    <property type="entry name" value="Aur-like"/>
</dbReference>
<evidence type="ECO:0000256" key="12">
    <source>
        <dbReference type="ARBA" id="ARBA00048679"/>
    </source>
</evidence>
<keyword evidence="10" id="KW-0131">Cell cycle</keyword>
<comment type="subcellular location">
    <subcellularLocation>
        <location evidence="1">Cytoplasm</location>
        <location evidence="1">Cytoskeleton</location>
        <location evidence="1">Spindle</location>
    </subcellularLocation>
</comment>
<proteinExistence type="predicted"/>
<evidence type="ECO:0000256" key="8">
    <source>
        <dbReference type="ARBA" id="ARBA00022777"/>
    </source>
</evidence>
<evidence type="ECO:0000256" key="3">
    <source>
        <dbReference type="ARBA" id="ARBA00022527"/>
    </source>
</evidence>
<evidence type="ECO:0000256" key="2">
    <source>
        <dbReference type="ARBA" id="ARBA00012513"/>
    </source>
</evidence>
<dbReference type="GO" id="GO:0005524">
    <property type="term" value="F:ATP binding"/>
    <property type="evidence" value="ECO:0007669"/>
    <property type="project" value="UniProtKB-KW"/>
</dbReference>
<keyword evidence="8" id="KW-0418">Kinase</keyword>
<keyword evidence="6 13" id="KW-0547">Nucleotide-binding</keyword>
<evidence type="ECO:0000313" key="16">
    <source>
        <dbReference type="Proteomes" id="UP000694416"/>
    </source>
</evidence>
<keyword evidence="4" id="KW-0132">Cell division</keyword>
<protein>
    <recommendedName>
        <fullName evidence="2">non-specific serine/threonine protein kinase</fullName>
        <ecNumber evidence="2">2.7.11.1</ecNumber>
    </recommendedName>
</protein>
<evidence type="ECO:0000256" key="11">
    <source>
        <dbReference type="ARBA" id="ARBA00047899"/>
    </source>
</evidence>
<dbReference type="AlphaFoldDB" id="A0A8C9GG02"/>
<evidence type="ECO:0000313" key="15">
    <source>
        <dbReference type="Ensembl" id="ENSPTEP00000003602.1"/>
    </source>
</evidence>
<keyword evidence="16" id="KW-1185">Reference proteome</keyword>
<dbReference type="Proteomes" id="UP000694416">
    <property type="component" value="Unplaced"/>
</dbReference>
<dbReference type="SUPFAM" id="SSF56112">
    <property type="entry name" value="Protein kinase-like (PK-like)"/>
    <property type="match status" value="1"/>
</dbReference>
<evidence type="ECO:0000256" key="13">
    <source>
        <dbReference type="PIRSR" id="PIRSR630616-2"/>
    </source>
</evidence>
<dbReference type="EC" id="2.7.11.1" evidence="2"/>
<organism evidence="15 16">
    <name type="scientific">Piliocolobus tephrosceles</name>
    <name type="common">Ugandan red Colobus</name>
    <dbReference type="NCBI Taxonomy" id="591936"/>
    <lineage>
        <taxon>Eukaryota</taxon>
        <taxon>Metazoa</taxon>
        <taxon>Chordata</taxon>
        <taxon>Craniata</taxon>
        <taxon>Vertebrata</taxon>
        <taxon>Euteleostomi</taxon>
        <taxon>Mammalia</taxon>
        <taxon>Eutheria</taxon>
        <taxon>Euarchontoglires</taxon>
        <taxon>Primates</taxon>
        <taxon>Haplorrhini</taxon>
        <taxon>Catarrhini</taxon>
        <taxon>Cercopithecidae</taxon>
        <taxon>Colobinae</taxon>
        <taxon>Piliocolobus</taxon>
    </lineage>
</organism>
<evidence type="ECO:0000256" key="9">
    <source>
        <dbReference type="ARBA" id="ARBA00022840"/>
    </source>
</evidence>